<organism evidence="2 3">
    <name type="scientific">Biomphalaria glabrata</name>
    <name type="common">Bloodfluke planorb</name>
    <name type="synonym">Freshwater snail</name>
    <dbReference type="NCBI Taxonomy" id="6526"/>
    <lineage>
        <taxon>Eukaryota</taxon>
        <taxon>Metazoa</taxon>
        <taxon>Spiralia</taxon>
        <taxon>Lophotrochozoa</taxon>
        <taxon>Mollusca</taxon>
        <taxon>Gastropoda</taxon>
        <taxon>Heterobranchia</taxon>
        <taxon>Euthyneura</taxon>
        <taxon>Panpulmonata</taxon>
        <taxon>Hygrophila</taxon>
        <taxon>Lymnaeoidea</taxon>
        <taxon>Planorbidae</taxon>
        <taxon>Biomphalaria</taxon>
    </lineage>
</organism>
<dbReference type="KEGG" id="bgt:106062119"/>
<dbReference type="Pfam" id="PF03399">
    <property type="entry name" value="SAC3_GANP"/>
    <property type="match status" value="1"/>
</dbReference>
<evidence type="ECO:0000259" key="1">
    <source>
        <dbReference type="Pfam" id="PF03399"/>
    </source>
</evidence>
<dbReference type="Proteomes" id="UP000076420">
    <property type="component" value="Unassembled WGS sequence"/>
</dbReference>
<dbReference type="GO" id="GO:0005813">
    <property type="term" value="C:centrosome"/>
    <property type="evidence" value="ECO:0007669"/>
    <property type="project" value="TreeGrafter"/>
</dbReference>
<evidence type="ECO:0000313" key="3">
    <source>
        <dbReference type="Proteomes" id="UP000076420"/>
    </source>
</evidence>
<dbReference type="InterPro" id="IPR045107">
    <property type="entry name" value="SAC3/GANP/THP3"/>
</dbReference>
<dbReference type="Gene3D" id="1.25.40.990">
    <property type="match status" value="1"/>
</dbReference>
<dbReference type="AlphaFoldDB" id="A0A2C9L7T5"/>
<dbReference type="VEuPathDB" id="VectorBase:BGLAX_041038"/>
<gene>
    <name evidence="2" type="primary">106062119</name>
</gene>
<dbReference type="GO" id="GO:0005819">
    <property type="term" value="C:spindle"/>
    <property type="evidence" value="ECO:0007669"/>
    <property type="project" value="TreeGrafter"/>
</dbReference>
<dbReference type="GO" id="GO:0005634">
    <property type="term" value="C:nucleus"/>
    <property type="evidence" value="ECO:0007669"/>
    <property type="project" value="TreeGrafter"/>
</dbReference>
<dbReference type="GO" id="GO:0051225">
    <property type="term" value="P:spindle assembly"/>
    <property type="evidence" value="ECO:0007669"/>
    <property type="project" value="TreeGrafter"/>
</dbReference>
<dbReference type="EnsemblMetazoa" id="BGLB028073-RC">
    <property type="protein sequence ID" value="BGLB028073-PC"/>
    <property type="gene ID" value="BGLB028073"/>
</dbReference>
<sequence length="422" mass="48281">MENQDEINSIIEGTCRTMCPEKEMILREKEHLLHPFETRLTDDLGQGLQKRSVADYSKMVKEFSRPAAGRADTEPNCLRPAPVLQQTVEYLFTSIVPKTHPAWNIVYEFVFDRLRAVRQDMVIQGITGTDAICLLEQIVRFHLYAAYRLRESRISEFDPVINKHHLLECLKRLLYLYQVTPGHHSNRVEMEAVYLLDNLGDVHAMSHYLELEKNLRRSPLLLMSYEMNRAFVLGNYLHVLRLMWNLPCAMCLCAVSKHLFLIQINFLEILNTAFSVKNCKFPLLNLTKLLHTSSDKETLDLCLQCGLVDMFDNTALDCICFNKTSFSKPKELKGVSQLCPLEKILKTINVQDLLLGPSYSVVSHCTNNSNVTDSAGLKVLTDNTQKMTIIDNPDKMERHATVNNAIRCIGRGRGISRKFSNS</sequence>
<dbReference type="STRING" id="6526.A0A2C9L7T5"/>
<dbReference type="EnsemblMetazoa" id="BGLB028073-RA">
    <property type="protein sequence ID" value="BGLB028073-PA"/>
    <property type="gene ID" value="BGLB028073"/>
</dbReference>
<name>A0A2C9L7T5_BIOGL</name>
<protein>
    <recommendedName>
        <fullName evidence="1">SAC3/GANP/THP3 conserved domain-containing protein</fullName>
    </recommendedName>
</protein>
<dbReference type="EnsemblMetazoa" id="BGLB028073-RB">
    <property type="protein sequence ID" value="BGLB028073-PB"/>
    <property type="gene ID" value="BGLB028073"/>
</dbReference>
<evidence type="ECO:0000313" key="2">
    <source>
        <dbReference type="EnsemblMetazoa" id="BGLB028073-PA"/>
    </source>
</evidence>
<accession>A0A2C9L7T5</accession>
<dbReference type="PANTHER" id="PTHR12436:SF38">
    <property type="entry name" value="SAC3 DOMAIN-CONTAINING PROTEIN 1"/>
    <property type="match status" value="1"/>
</dbReference>
<dbReference type="VEuPathDB" id="VectorBase:BGLB028073"/>
<feature type="domain" description="SAC3/GANP/THP3 conserved" evidence="1">
    <location>
        <begin position="18"/>
        <end position="307"/>
    </location>
</feature>
<dbReference type="OrthoDB" id="264795at2759"/>
<dbReference type="RefSeq" id="XP_013075842.2">
    <property type="nucleotide sequence ID" value="XM_013220388.2"/>
</dbReference>
<dbReference type="RefSeq" id="XP_013075840.2">
    <property type="nucleotide sequence ID" value="XM_013220386.2"/>
</dbReference>
<proteinExistence type="predicted"/>
<dbReference type="InterPro" id="IPR005062">
    <property type="entry name" value="SAC3/GANP/THP3_conserved"/>
</dbReference>
<dbReference type="PANTHER" id="PTHR12436">
    <property type="entry name" value="80 KDA MCM3-ASSOCIATED PROTEIN"/>
    <property type="match status" value="1"/>
</dbReference>
<dbReference type="RefSeq" id="XP_013075841.2">
    <property type="nucleotide sequence ID" value="XM_013220387.2"/>
</dbReference>
<dbReference type="GO" id="GO:0051298">
    <property type="term" value="P:centrosome duplication"/>
    <property type="evidence" value="ECO:0007669"/>
    <property type="project" value="TreeGrafter"/>
</dbReference>
<reference evidence="2" key="1">
    <citation type="submission" date="2020-05" db="UniProtKB">
        <authorList>
            <consortium name="EnsemblMetazoa"/>
        </authorList>
    </citation>
    <scope>IDENTIFICATION</scope>
    <source>
        <strain evidence="2">BB02</strain>
    </source>
</reference>